<comment type="function">
    <text evidence="9">Catalyzes the interconversion of L-alanine and D-alanine. May also act on other amino acids.</text>
</comment>
<dbReference type="InterPro" id="IPR001608">
    <property type="entry name" value="Ala_racemase_N"/>
</dbReference>
<evidence type="ECO:0000313" key="12">
    <source>
        <dbReference type="Proteomes" id="UP001163726"/>
    </source>
</evidence>
<comment type="pathway">
    <text evidence="8 9">Amino-acid biosynthesis; D-alanine biosynthesis; D-alanine from L-alanine: step 1/1.</text>
</comment>
<dbReference type="Pfam" id="PF01168">
    <property type="entry name" value="Ala_racemase_N"/>
    <property type="match status" value="1"/>
</dbReference>
<dbReference type="InterPro" id="IPR020622">
    <property type="entry name" value="Ala_racemase_pyridoxalP-BS"/>
</dbReference>
<proteinExistence type="inferred from homology"/>
<dbReference type="Pfam" id="PF00842">
    <property type="entry name" value="Ala_racemase_C"/>
    <property type="match status" value="1"/>
</dbReference>
<dbReference type="RefSeq" id="WP_268075162.1">
    <property type="nucleotide sequence ID" value="NZ_CP109965.1"/>
</dbReference>
<evidence type="ECO:0000259" key="10">
    <source>
        <dbReference type="SMART" id="SM01005"/>
    </source>
</evidence>
<dbReference type="SMART" id="SM01005">
    <property type="entry name" value="Ala_racemase_C"/>
    <property type="match status" value="1"/>
</dbReference>
<dbReference type="EMBL" id="CP109965">
    <property type="protein sequence ID" value="WAJ70817.1"/>
    <property type="molecule type" value="Genomic_DNA"/>
</dbReference>
<feature type="binding site" evidence="9">
    <location>
        <position position="306"/>
    </location>
    <ligand>
        <name>substrate</name>
    </ligand>
</feature>
<feature type="active site" description="Proton acceptor; specific for L-alanine" evidence="9">
    <location>
        <position position="258"/>
    </location>
</feature>
<comment type="pathway">
    <text evidence="3">Cell wall biogenesis; peptidoglycan biosynthesis.</text>
</comment>
<dbReference type="NCBIfam" id="TIGR00492">
    <property type="entry name" value="alr"/>
    <property type="match status" value="1"/>
</dbReference>
<dbReference type="InterPro" id="IPR009006">
    <property type="entry name" value="Ala_racemase/Decarboxylase_C"/>
</dbReference>
<dbReference type="InterPro" id="IPR029066">
    <property type="entry name" value="PLP-binding_barrel"/>
</dbReference>
<keyword evidence="12" id="KW-1185">Reference proteome</keyword>
<dbReference type="Proteomes" id="UP001163726">
    <property type="component" value="Chromosome"/>
</dbReference>
<evidence type="ECO:0000256" key="1">
    <source>
        <dbReference type="ARBA" id="ARBA00000316"/>
    </source>
</evidence>
<evidence type="ECO:0000256" key="9">
    <source>
        <dbReference type="HAMAP-Rule" id="MF_01201"/>
    </source>
</evidence>
<dbReference type="EC" id="5.1.1.1" evidence="5 9"/>
<feature type="domain" description="Alanine racemase C-terminal" evidence="10">
    <location>
        <begin position="237"/>
        <end position="361"/>
    </location>
</feature>
<comment type="similarity">
    <text evidence="4 9">Belongs to the alanine racemase family.</text>
</comment>
<evidence type="ECO:0000256" key="8">
    <source>
        <dbReference type="ARBA" id="ARBA00037912"/>
    </source>
</evidence>
<dbReference type="PANTHER" id="PTHR30511">
    <property type="entry name" value="ALANINE RACEMASE"/>
    <property type="match status" value="1"/>
</dbReference>
<comment type="cofactor">
    <cofactor evidence="2 9">
        <name>pyridoxal 5'-phosphate</name>
        <dbReference type="ChEBI" id="CHEBI:597326"/>
    </cofactor>
</comment>
<dbReference type="HAMAP" id="MF_01201">
    <property type="entry name" value="Ala_racemase"/>
    <property type="match status" value="1"/>
</dbReference>
<feature type="binding site" evidence="9">
    <location>
        <position position="133"/>
    </location>
    <ligand>
        <name>substrate</name>
    </ligand>
</feature>
<dbReference type="PROSITE" id="PS00395">
    <property type="entry name" value="ALANINE_RACEMASE"/>
    <property type="match status" value="1"/>
</dbReference>
<dbReference type="SUPFAM" id="SSF51419">
    <property type="entry name" value="PLP-binding barrel"/>
    <property type="match status" value="1"/>
</dbReference>
<dbReference type="PRINTS" id="PR00992">
    <property type="entry name" value="ALARACEMASE"/>
</dbReference>
<dbReference type="InterPro" id="IPR011079">
    <property type="entry name" value="Ala_racemase_C"/>
</dbReference>
<gene>
    <name evidence="11" type="primary">alr</name>
    <name evidence="11" type="ORF">OLW01_03120</name>
</gene>
<feature type="active site" description="Proton acceptor; specific for D-alanine" evidence="9">
    <location>
        <position position="34"/>
    </location>
</feature>
<dbReference type="InterPro" id="IPR000821">
    <property type="entry name" value="Ala_racemase"/>
</dbReference>
<sequence length="361" mass="39100">MKTALAQVSLSALQHNLAQVKQMAPESQVMAVCKANGYGHGLIEVAQALNKADAFGVARIEEAFNLRAAGINKTIVLLEGFFEAKDIASIAVNHFQTVIHNEKQLAELEQAATELEIGIPIKVWLKIDTGMSRLGIHVSQVDEFVSRLQACACVHPDLVLMTHLACADELNNKYNQTQLMAFKQASSAYSFSHSIANSAATMVLDRAKQNWVRPGIMLYGVSPIEGETGLERNLKPVMTLSSQLISVKKVDANTPVGYGGTWVTPSKTILGVVAIGYGDGYPRHAKNGTPVLINGRIVPLVGRVSMDMITVDLGCDSQDNIGDKAVLWGAGLPIEKVAESAETIAYEILCQLTTRVKWKYI</sequence>
<evidence type="ECO:0000256" key="2">
    <source>
        <dbReference type="ARBA" id="ARBA00001933"/>
    </source>
</evidence>
<dbReference type="SUPFAM" id="SSF50621">
    <property type="entry name" value="Alanine racemase C-terminal domain-like"/>
    <property type="match status" value="1"/>
</dbReference>
<evidence type="ECO:0000256" key="3">
    <source>
        <dbReference type="ARBA" id="ARBA00004752"/>
    </source>
</evidence>
<keyword evidence="6 9" id="KW-0663">Pyridoxal phosphate</keyword>
<evidence type="ECO:0000256" key="6">
    <source>
        <dbReference type="ARBA" id="ARBA00022898"/>
    </source>
</evidence>
<protein>
    <recommendedName>
        <fullName evidence="5 9">Alanine racemase</fullName>
        <ecNumber evidence="5 9">5.1.1.1</ecNumber>
    </recommendedName>
</protein>
<feature type="modified residue" description="N6-(pyridoxal phosphate)lysine" evidence="9">
    <location>
        <position position="34"/>
    </location>
</feature>
<evidence type="ECO:0000313" key="11">
    <source>
        <dbReference type="EMBL" id="WAJ70817.1"/>
    </source>
</evidence>
<name>A0ABY7ANH4_9ALTE</name>
<evidence type="ECO:0000256" key="4">
    <source>
        <dbReference type="ARBA" id="ARBA00007880"/>
    </source>
</evidence>
<organism evidence="11 12">
    <name type="scientific">Catenovulum adriaticum</name>
    <dbReference type="NCBI Taxonomy" id="2984846"/>
    <lineage>
        <taxon>Bacteria</taxon>
        <taxon>Pseudomonadati</taxon>
        <taxon>Pseudomonadota</taxon>
        <taxon>Gammaproteobacteria</taxon>
        <taxon>Alteromonadales</taxon>
        <taxon>Alteromonadaceae</taxon>
        <taxon>Catenovulum</taxon>
    </lineage>
</organism>
<evidence type="ECO:0000256" key="7">
    <source>
        <dbReference type="ARBA" id="ARBA00023235"/>
    </source>
</evidence>
<dbReference type="PANTHER" id="PTHR30511:SF4">
    <property type="entry name" value="ALANINE RACEMASE, BIOSYNTHETIC"/>
    <property type="match status" value="1"/>
</dbReference>
<dbReference type="Gene3D" id="2.40.37.10">
    <property type="entry name" value="Lyase, Ornithine Decarboxylase, Chain A, domain 1"/>
    <property type="match status" value="1"/>
</dbReference>
<dbReference type="CDD" id="cd06827">
    <property type="entry name" value="PLPDE_III_AR_proteobact"/>
    <property type="match status" value="1"/>
</dbReference>
<keyword evidence="7 9" id="KW-0413">Isomerase</keyword>
<dbReference type="Gene3D" id="3.20.20.10">
    <property type="entry name" value="Alanine racemase"/>
    <property type="match status" value="1"/>
</dbReference>
<dbReference type="GO" id="GO:0008784">
    <property type="term" value="F:alanine racemase activity"/>
    <property type="evidence" value="ECO:0007669"/>
    <property type="project" value="UniProtKB-EC"/>
</dbReference>
<reference evidence="11" key="1">
    <citation type="submission" date="2022-10" db="EMBL/GenBank/DDBJ databases">
        <title>Catenovulum adriacola sp. nov. isolated in the Harbour of Susak.</title>
        <authorList>
            <person name="Schoch T."/>
            <person name="Reich S.J."/>
            <person name="Stoeferle S."/>
            <person name="Flaiz M."/>
            <person name="Kazda M."/>
            <person name="Riedel C.U."/>
            <person name="Duerre P."/>
        </authorList>
    </citation>
    <scope>NUCLEOTIDE SEQUENCE</scope>
    <source>
        <strain evidence="11">TS8</strain>
    </source>
</reference>
<evidence type="ECO:0000256" key="5">
    <source>
        <dbReference type="ARBA" id="ARBA00013089"/>
    </source>
</evidence>
<comment type="catalytic activity">
    <reaction evidence="1 9">
        <text>L-alanine = D-alanine</text>
        <dbReference type="Rhea" id="RHEA:20249"/>
        <dbReference type="ChEBI" id="CHEBI:57416"/>
        <dbReference type="ChEBI" id="CHEBI:57972"/>
        <dbReference type="EC" id="5.1.1.1"/>
    </reaction>
</comment>
<accession>A0ABY7ANH4</accession>